<gene>
    <name evidence="1" type="ORF">CLP_2627</name>
</gene>
<dbReference type="HOGENOM" id="CLU_2506831_0_0_9"/>
<reference evidence="1 2" key="1">
    <citation type="submission" date="2009-08" db="EMBL/GenBank/DDBJ databases">
        <authorList>
            <person name="Shrivastava S."/>
            <person name="Brinkac L.B."/>
            <person name="Brown J.L."/>
            <person name="Bruce D.B."/>
            <person name="Detter C."/>
            <person name="Green L.D."/>
            <person name="Munk C.A."/>
            <person name="Rogers Y.C."/>
            <person name="Tapia R."/>
            <person name="Sims D.R."/>
            <person name="Smith L.A."/>
            <person name="Smith T.J."/>
            <person name="Sutton G."/>
            <person name="Brettin T."/>
        </authorList>
    </citation>
    <scope>NUCLEOTIDE SEQUENCE [LARGE SCALE GENOMIC DNA]</scope>
    <source>
        <strain evidence="2">E4 str. BoNT E BL5262</strain>
    </source>
</reference>
<sequence length="87" mass="9826">MSKSLRFCFKVDKSVGLAEDEKGNPGEAFACIKATGVENYTLPSKDYKDMQEAYRQMIAVQLECDAHLLTPITLNEYLDNTEEDEDV</sequence>
<dbReference type="RefSeq" id="WP_003409937.1">
    <property type="nucleotide sequence ID" value="NZ_ACOM01000005.1"/>
</dbReference>
<keyword evidence="2" id="KW-1185">Reference proteome</keyword>
<dbReference type="EMBL" id="ACOM01000005">
    <property type="protein sequence ID" value="EEP53537.1"/>
    <property type="molecule type" value="Genomic_DNA"/>
</dbReference>
<comment type="caution">
    <text evidence="1">The sequence shown here is derived from an EMBL/GenBank/DDBJ whole genome shotgun (WGS) entry which is preliminary data.</text>
</comment>
<proteinExistence type="predicted"/>
<evidence type="ECO:0008006" key="3">
    <source>
        <dbReference type="Google" id="ProtNLM"/>
    </source>
</evidence>
<evidence type="ECO:0000313" key="1">
    <source>
        <dbReference type="EMBL" id="EEP53537.1"/>
    </source>
</evidence>
<accession>C4IGT3</accession>
<dbReference type="AlphaFoldDB" id="C4IGT3"/>
<dbReference type="eggNOG" id="ENOG50302RW">
    <property type="taxonomic scope" value="Bacteria"/>
</dbReference>
<dbReference type="Proteomes" id="UP000003081">
    <property type="component" value="Unassembled WGS sequence"/>
</dbReference>
<organism evidence="1 2">
    <name type="scientific">Clostridium butyricum E4 str. BoNT E BL5262</name>
    <dbReference type="NCBI Taxonomy" id="632245"/>
    <lineage>
        <taxon>Bacteria</taxon>
        <taxon>Bacillati</taxon>
        <taxon>Bacillota</taxon>
        <taxon>Clostridia</taxon>
        <taxon>Eubacteriales</taxon>
        <taxon>Clostridiaceae</taxon>
        <taxon>Clostridium</taxon>
    </lineage>
</organism>
<name>C4IGT3_CLOBU</name>
<protein>
    <recommendedName>
        <fullName evidence="3">Phage protein</fullName>
    </recommendedName>
</protein>
<evidence type="ECO:0000313" key="2">
    <source>
        <dbReference type="Proteomes" id="UP000003081"/>
    </source>
</evidence>